<protein>
    <submittedName>
        <fullName evidence="2">Uncharacterized protein</fullName>
    </submittedName>
</protein>
<dbReference type="Proteomes" id="UP000887013">
    <property type="component" value="Unassembled WGS sequence"/>
</dbReference>
<proteinExistence type="predicted"/>
<accession>A0A8X6TFD7</accession>
<dbReference type="OrthoDB" id="7451474at2759"/>
<sequence length="176" mass="19721">MPRYFSRWHCKHVRAHRVTSCLIDDYTYRSATNFRDALIPRCESVCKLLKNSLLKYSGTNGQMRSVDTSQWRITGGCPIGRGCSTREVEQEPAKMSCNWESFCCSLGRSATTSVPSSSTSDNPLCTSTSNIFPEASTSEVRPFIPPDSEQNKGDDSEKGDNEEVQSNNESNRDRES</sequence>
<feature type="compositionally biased region" description="Polar residues" evidence="1">
    <location>
        <begin position="121"/>
        <end position="139"/>
    </location>
</feature>
<feature type="region of interest" description="Disordered" evidence="1">
    <location>
        <begin position="112"/>
        <end position="176"/>
    </location>
</feature>
<dbReference type="EMBL" id="BMAW01102198">
    <property type="protein sequence ID" value="GFT03157.1"/>
    <property type="molecule type" value="Genomic_DNA"/>
</dbReference>
<dbReference type="AlphaFoldDB" id="A0A8X6TFD7"/>
<feature type="compositionally biased region" description="Basic and acidic residues" evidence="1">
    <location>
        <begin position="149"/>
        <end position="161"/>
    </location>
</feature>
<evidence type="ECO:0000313" key="2">
    <source>
        <dbReference type="EMBL" id="GFT03157.1"/>
    </source>
</evidence>
<comment type="caution">
    <text evidence="2">The sequence shown here is derived from an EMBL/GenBank/DDBJ whole genome shotgun (WGS) entry which is preliminary data.</text>
</comment>
<organism evidence="2 3">
    <name type="scientific">Nephila pilipes</name>
    <name type="common">Giant wood spider</name>
    <name type="synonym">Nephila maculata</name>
    <dbReference type="NCBI Taxonomy" id="299642"/>
    <lineage>
        <taxon>Eukaryota</taxon>
        <taxon>Metazoa</taxon>
        <taxon>Ecdysozoa</taxon>
        <taxon>Arthropoda</taxon>
        <taxon>Chelicerata</taxon>
        <taxon>Arachnida</taxon>
        <taxon>Araneae</taxon>
        <taxon>Araneomorphae</taxon>
        <taxon>Entelegynae</taxon>
        <taxon>Araneoidea</taxon>
        <taxon>Nephilidae</taxon>
        <taxon>Nephila</taxon>
    </lineage>
</organism>
<gene>
    <name evidence="2" type="ORF">NPIL_305471</name>
</gene>
<name>A0A8X6TFD7_NEPPI</name>
<evidence type="ECO:0000313" key="3">
    <source>
        <dbReference type="Proteomes" id="UP000887013"/>
    </source>
</evidence>
<reference evidence="2" key="1">
    <citation type="submission" date="2020-08" db="EMBL/GenBank/DDBJ databases">
        <title>Multicomponent nature underlies the extraordinary mechanical properties of spider dragline silk.</title>
        <authorList>
            <person name="Kono N."/>
            <person name="Nakamura H."/>
            <person name="Mori M."/>
            <person name="Yoshida Y."/>
            <person name="Ohtoshi R."/>
            <person name="Malay A.D."/>
            <person name="Moran D.A.P."/>
            <person name="Tomita M."/>
            <person name="Numata K."/>
            <person name="Arakawa K."/>
        </authorList>
    </citation>
    <scope>NUCLEOTIDE SEQUENCE</scope>
</reference>
<keyword evidence="3" id="KW-1185">Reference proteome</keyword>
<evidence type="ECO:0000256" key="1">
    <source>
        <dbReference type="SAM" id="MobiDB-lite"/>
    </source>
</evidence>